<evidence type="ECO:0000256" key="7">
    <source>
        <dbReference type="RuleBase" id="RU369079"/>
    </source>
</evidence>
<keyword evidence="3 7" id="KW-0997">Cell inner membrane</keyword>
<feature type="transmembrane region" description="Helical" evidence="7">
    <location>
        <begin position="62"/>
        <end position="80"/>
    </location>
</feature>
<feature type="transmembrane region" description="Helical" evidence="7">
    <location>
        <begin position="100"/>
        <end position="129"/>
    </location>
</feature>
<feature type="transmembrane region" description="Helical" evidence="7">
    <location>
        <begin position="30"/>
        <end position="50"/>
    </location>
</feature>
<keyword evidence="6 7" id="KW-0472">Membrane</keyword>
<reference evidence="9" key="2">
    <citation type="submission" date="2023-02" db="EMBL/GenBank/DDBJ databases">
        <authorList>
            <person name="Rayyan A."/>
            <person name="Meyer T."/>
            <person name="Kyndt J.A."/>
        </authorList>
    </citation>
    <scope>NUCLEOTIDE SEQUENCE</scope>
    <source>
        <strain evidence="9">DSM 9987</strain>
    </source>
</reference>
<accession>A0ABT5JCG0</accession>
<evidence type="ECO:0000256" key="4">
    <source>
        <dbReference type="ARBA" id="ARBA00022692"/>
    </source>
</evidence>
<keyword evidence="2" id="KW-1003">Cell membrane</keyword>
<dbReference type="NCBIfam" id="TIGR00786">
    <property type="entry name" value="dctM"/>
    <property type="match status" value="1"/>
</dbReference>
<comment type="caution">
    <text evidence="9">The sequence shown here is derived from an EMBL/GenBank/DDBJ whole genome shotgun (WGS) entry which is preliminary data.</text>
</comment>
<evidence type="ECO:0000313" key="10">
    <source>
        <dbReference type="Proteomes" id="UP001165652"/>
    </source>
</evidence>
<feature type="transmembrane region" description="Helical" evidence="7">
    <location>
        <begin position="400"/>
        <end position="428"/>
    </location>
</feature>
<dbReference type="PANTHER" id="PTHR33362:SF5">
    <property type="entry name" value="C4-DICARBOXYLATE TRAP TRANSPORTER LARGE PERMEASE PROTEIN DCTM"/>
    <property type="match status" value="1"/>
</dbReference>
<feature type="transmembrane region" description="Helical" evidence="7">
    <location>
        <begin position="141"/>
        <end position="168"/>
    </location>
</feature>
<evidence type="ECO:0000313" key="9">
    <source>
        <dbReference type="EMBL" id="MDC7786740.1"/>
    </source>
</evidence>
<keyword evidence="4 7" id="KW-0812">Transmembrane</keyword>
<evidence type="ECO:0000256" key="6">
    <source>
        <dbReference type="ARBA" id="ARBA00023136"/>
    </source>
</evidence>
<dbReference type="PIRSF" id="PIRSF006066">
    <property type="entry name" value="HI0050"/>
    <property type="match status" value="1"/>
</dbReference>
<feature type="transmembrane region" description="Helical" evidence="7">
    <location>
        <begin position="174"/>
        <end position="199"/>
    </location>
</feature>
<feature type="transmembrane region" description="Helical" evidence="7">
    <location>
        <begin position="363"/>
        <end position="388"/>
    </location>
</feature>
<dbReference type="InterPro" id="IPR004681">
    <property type="entry name" value="TRAP_DctM"/>
</dbReference>
<comment type="function">
    <text evidence="7">Part of the tripartite ATP-independent periplasmic (TRAP) transport system.</text>
</comment>
<keyword evidence="5 7" id="KW-1133">Transmembrane helix</keyword>
<evidence type="ECO:0000259" key="8">
    <source>
        <dbReference type="Pfam" id="PF06808"/>
    </source>
</evidence>
<dbReference type="Pfam" id="PF06808">
    <property type="entry name" value="DctM"/>
    <property type="match status" value="1"/>
</dbReference>
<dbReference type="InterPro" id="IPR010656">
    <property type="entry name" value="DctM"/>
</dbReference>
<keyword evidence="7" id="KW-0813">Transport</keyword>
<evidence type="ECO:0000256" key="3">
    <source>
        <dbReference type="ARBA" id="ARBA00022519"/>
    </source>
</evidence>
<comment type="subunit">
    <text evidence="7">The complex comprises the extracytoplasmic solute receptor protein and the two transmembrane proteins.</text>
</comment>
<feature type="transmembrane region" description="Helical" evidence="7">
    <location>
        <begin position="278"/>
        <end position="299"/>
    </location>
</feature>
<proteinExistence type="inferred from homology"/>
<feature type="transmembrane region" description="Helical" evidence="7">
    <location>
        <begin position="311"/>
        <end position="332"/>
    </location>
</feature>
<gene>
    <name evidence="9" type="ORF">PQJ73_13680</name>
</gene>
<protein>
    <recommendedName>
        <fullName evidence="7">TRAP transporter large permease protein</fullName>
    </recommendedName>
</protein>
<dbReference type="PANTHER" id="PTHR33362">
    <property type="entry name" value="SIALIC ACID TRAP TRANSPORTER PERMEASE PROTEIN SIAT-RELATED"/>
    <property type="match status" value="1"/>
</dbReference>
<comment type="subcellular location">
    <subcellularLocation>
        <location evidence="1 7">Cell inner membrane</location>
        <topology evidence="1 7">Multi-pass membrane protein</topology>
    </subcellularLocation>
</comment>
<comment type="similarity">
    <text evidence="7">Belongs to the TRAP transporter large permease family.</text>
</comment>
<evidence type="ECO:0000256" key="1">
    <source>
        <dbReference type="ARBA" id="ARBA00004429"/>
    </source>
</evidence>
<feature type="transmembrane region" description="Helical" evidence="7">
    <location>
        <begin position="248"/>
        <end position="266"/>
    </location>
</feature>
<reference evidence="9" key="1">
    <citation type="journal article" date="2023" name="Microbiol Resour">
        <title>Genome Sequences of Rhodoplanes serenus and Two Thermotolerant Strains, Rhodoplanes tepidamans and 'Rhodoplanes cryptolactis,' Further Refine the Genus.</title>
        <authorList>
            <person name="Rayyan A.A."/>
            <person name="Kyndt J.A."/>
        </authorList>
    </citation>
    <scope>NUCLEOTIDE SEQUENCE</scope>
    <source>
        <strain evidence="9">DSM 9987</strain>
    </source>
</reference>
<feature type="transmembrane region" description="Helical" evidence="7">
    <location>
        <begin position="5"/>
        <end position="24"/>
    </location>
</feature>
<feature type="domain" description="TRAP C4-dicarboxylate transport system permease DctM subunit" evidence="8">
    <location>
        <begin position="11"/>
        <end position="423"/>
    </location>
</feature>
<organism evidence="9 10">
    <name type="scientific">Rhodoplanes tepidamans</name>
    <name type="common">Rhodoplanes cryptolactis</name>
    <dbReference type="NCBI Taxonomy" id="200616"/>
    <lineage>
        <taxon>Bacteria</taxon>
        <taxon>Pseudomonadati</taxon>
        <taxon>Pseudomonadota</taxon>
        <taxon>Alphaproteobacteria</taxon>
        <taxon>Hyphomicrobiales</taxon>
        <taxon>Nitrobacteraceae</taxon>
        <taxon>Rhodoplanes</taxon>
    </lineage>
</organism>
<sequence>MSQDLVAVGGFVLLFVLMLLRVPVGMAMGLVGVVGFGLITGFGPALKLIAQTSMRTVTDYTFGVIPMFLLMGAFVTNSGMSRELFRAANATIGHLRGGLGFATIAACGGFAAISGSSVATAATFSTVAYPEMRRFDYPKAFAAGTIAAGGTLGAMFPPSTVLVVYGIITEQDISRLFMAGIVPGLLAMLMYMATIALIATAKPKLLPAGPRLPLRERLAALREVWAPVVLFLFVIGGLYGGLFTPTEAGGVGAGGAFLIGVLRRRLSRDAILDALLHATRTAAAVFTVLIGALIFGYFLTLTGTPQKVTAFMTGLGIGPYGVLALILLMYLVLGCLMDAMAMIILTVPIIFPVVTALGFDPVWFGIIVVMTVELGLVSPPVGMNVFVIKSVVDELSFADIFRGVAPFVVTDLIRLGILVAFPALALWLPSLL</sequence>
<evidence type="ECO:0000256" key="2">
    <source>
        <dbReference type="ARBA" id="ARBA00022475"/>
    </source>
</evidence>
<feature type="transmembrane region" description="Helical" evidence="7">
    <location>
        <begin position="339"/>
        <end position="357"/>
    </location>
</feature>
<keyword evidence="10" id="KW-1185">Reference proteome</keyword>
<name>A0ABT5JCG0_RHOTP</name>
<dbReference type="Proteomes" id="UP001165652">
    <property type="component" value="Unassembled WGS sequence"/>
</dbReference>
<dbReference type="EMBL" id="JAQQLI010000019">
    <property type="protein sequence ID" value="MDC7786740.1"/>
    <property type="molecule type" value="Genomic_DNA"/>
</dbReference>
<dbReference type="RefSeq" id="WP_272777587.1">
    <property type="nucleotide sequence ID" value="NZ_JAQQLI010000019.1"/>
</dbReference>
<evidence type="ECO:0000256" key="5">
    <source>
        <dbReference type="ARBA" id="ARBA00022989"/>
    </source>
</evidence>